<feature type="domain" description="Orc1-like AAA ATPase" evidence="2">
    <location>
        <begin position="159"/>
        <end position="353"/>
    </location>
</feature>
<feature type="region of interest" description="Disordered" evidence="1">
    <location>
        <begin position="60"/>
        <end position="90"/>
    </location>
</feature>
<dbReference type="SUPFAM" id="SSF52540">
    <property type="entry name" value="P-loop containing nucleoside triphosphate hydrolases"/>
    <property type="match status" value="1"/>
</dbReference>
<evidence type="ECO:0000256" key="1">
    <source>
        <dbReference type="SAM" id="MobiDB-lite"/>
    </source>
</evidence>
<reference evidence="3" key="1">
    <citation type="submission" date="2021-01" db="EMBL/GenBank/DDBJ databases">
        <authorList>
            <person name="Corre E."/>
            <person name="Pelletier E."/>
            <person name="Niang G."/>
            <person name="Scheremetjew M."/>
            <person name="Finn R."/>
            <person name="Kale V."/>
            <person name="Holt S."/>
            <person name="Cochrane G."/>
            <person name="Meng A."/>
            <person name="Brown T."/>
            <person name="Cohen L."/>
        </authorList>
    </citation>
    <scope>NUCLEOTIDE SEQUENCE</scope>
    <source>
        <strain evidence="3">Isolate 1302-5</strain>
    </source>
</reference>
<organism evidence="3">
    <name type="scientific">Odontella aurita</name>
    <dbReference type="NCBI Taxonomy" id="265563"/>
    <lineage>
        <taxon>Eukaryota</taxon>
        <taxon>Sar</taxon>
        <taxon>Stramenopiles</taxon>
        <taxon>Ochrophyta</taxon>
        <taxon>Bacillariophyta</taxon>
        <taxon>Mediophyceae</taxon>
        <taxon>Biddulphiophycidae</taxon>
        <taxon>Eupodiscales</taxon>
        <taxon>Odontellaceae</taxon>
        <taxon>Odontella</taxon>
    </lineage>
</organism>
<dbReference type="PANTHER" id="PTHR43642">
    <property type="entry name" value="HYBRID SIGNAL TRANSDUCTION HISTIDINE KINASE G"/>
    <property type="match status" value="1"/>
</dbReference>
<dbReference type="SUPFAM" id="SSF48452">
    <property type="entry name" value="TPR-like"/>
    <property type="match status" value="1"/>
</dbReference>
<feature type="region of interest" description="Disordered" evidence="1">
    <location>
        <begin position="17"/>
        <end position="39"/>
    </location>
</feature>
<gene>
    <name evidence="3" type="ORF">OAUR00152_LOCUS41854</name>
</gene>
<accession>A0A7S4NH49</accession>
<dbReference type="InterPro" id="IPR041664">
    <property type="entry name" value="AAA_16"/>
</dbReference>
<protein>
    <recommendedName>
        <fullName evidence="2">Orc1-like AAA ATPase domain-containing protein</fullName>
    </recommendedName>
</protein>
<dbReference type="InterPro" id="IPR027417">
    <property type="entry name" value="P-loop_NTPase"/>
</dbReference>
<evidence type="ECO:0000313" key="3">
    <source>
        <dbReference type="EMBL" id="CAE2288671.1"/>
    </source>
</evidence>
<name>A0A7S4NH49_9STRA</name>
<dbReference type="EMBL" id="HBKQ01061382">
    <property type="protein sequence ID" value="CAE2288671.1"/>
    <property type="molecule type" value="Transcribed_RNA"/>
</dbReference>
<feature type="compositionally biased region" description="Polar residues" evidence="1">
    <location>
        <begin position="63"/>
        <end position="78"/>
    </location>
</feature>
<dbReference type="Pfam" id="PF13191">
    <property type="entry name" value="AAA_16"/>
    <property type="match status" value="1"/>
</dbReference>
<dbReference type="AlphaFoldDB" id="A0A7S4NH49"/>
<sequence>MKMALGAVQAVGEMREFAPSMPPPNTANHREKGNGGDVEDDLTCLGTELYELFAGQPPYIQSRDVSNDSSEASGYASHQRQKRDKRSSAQRFVPLRELGIPSSLCDLVTGLLKSKEASKPAYKSVVEVENDLVLIANQPQKYLFNQNKVHREFQIPQHPLYGREEQMTKLLEAFYWTTNPSAPNNGMVLISGYAGTGKSCLVAAARDTLLERGACFASGKFDAMRQMRPLSAVVSAFDDFCALLACDEDRADMVREAIATAMGSEGGVLADMIPNLRKVMSVSENFATSSSNIGGREAMQRLMFLFRMLLRATCSRTHPVVLFLDDLQWADEVSLELVHALITDVELRGLLFVGSYRDNEVSPDDPLTTWLGMVRNSGRVNVCSVAIGNLDGSSVNSFVSDALGMLPRMTRDLSDAVSHKTGGNALFVDQFLASLRDEGVLSFSLTTRRWQWDIEKITAKDIADNVVELMMEKIRSLAPEVRSALRVAAGFGAQCHQDIFHIIDRASENIAATNIALDIAVSEGLMMKVGTSYLFSHDQIQRAAYSLIPEPELVAFHLQLGRSLWRSCSADELESHLFVVVDQLHRGSSLLSNHDEKVNLAQLNLMAGQKASSVSAFLPASAYFEAGIELTVDDDWEMHRELCFDLYNSCAEIEHILGDFNGMRQHLDKVLKRARTLDETLRPNFNLMQSLGAQQGHVVDAINTGLSVLFHLGEALPAVVTKVIVQQELIATNDLLCKKSEEDISTLYPMHDAGKREAMKFLNRMIYYAYTEKKEYFPVIACRMVRLSLEYGVCGDSAMGFCSYGMLLCGRIGDYAGGFRFGQIGLILMKRFQVRELLAKIYVVVFAMINPWKDPIQASLPCLKEAVGVGLATGDTESAMLAAHSYGGIAFSSGRALGALAEEMSQYAKQMVECRQHHIYAINRPCRQAVLYLLGSASDMNNFEANEMGDGSLFKDDGDGTSAYSSALQLLYRMWLQYLFAEFEHAVTTANIWYEATGKKKSSSVPQISNATLYSCLAAIALARKSGRNENSDTIEESIAQMKVWASSAPWNYENKLQLMNAEYAFLHGDLVTAAQAYEVSIELAKKRSFVHEQALALERAGVFFLESGEHDVSINYFMRSRDCYTQWGAHRKAAHIQEQYLRV</sequence>
<dbReference type="InterPro" id="IPR053159">
    <property type="entry name" value="Hybrid_Histidine_Kinase"/>
</dbReference>
<proteinExistence type="predicted"/>
<evidence type="ECO:0000259" key="2">
    <source>
        <dbReference type="Pfam" id="PF13191"/>
    </source>
</evidence>
<dbReference type="InterPro" id="IPR011990">
    <property type="entry name" value="TPR-like_helical_dom_sf"/>
</dbReference>
<dbReference type="PANTHER" id="PTHR43642:SF1">
    <property type="entry name" value="HYBRID SIGNAL TRANSDUCTION HISTIDINE KINASE G"/>
    <property type="match status" value="1"/>
</dbReference>